<dbReference type="Gene3D" id="3.90.1570.10">
    <property type="entry name" value="tt1808, chain A"/>
    <property type="match status" value="1"/>
</dbReference>
<name>A0A426TUG3_9CHLR</name>
<comment type="caution">
    <text evidence="2">The sequence shown here is derived from an EMBL/GenBank/DDBJ whole genome shotgun (WGS) entry which is preliminary data.</text>
</comment>
<evidence type="ECO:0000313" key="3">
    <source>
        <dbReference type="Proteomes" id="UP000280307"/>
    </source>
</evidence>
<dbReference type="PANTHER" id="PTHR36558">
    <property type="entry name" value="GLR1098 PROTEIN"/>
    <property type="match status" value="1"/>
</dbReference>
<gene>
    <name evidence="2" type="ORF">EI684_17010</name>
</gene>
<dbReference type="InterPro" id="IPR012296">
    <property type="entry name" value="Nuclease_put_TT1808"/>
</dbReference>
<feature type="domain" description="Putative restriction endonuclease" evidence="1">
    <location>
        <begin position="12"/>
        <end position="180"/>
    </location>
</feature>
<dbReference type="InterPro" id="IPR008538">
    <property type="entry name" value="Uma2"/>
</dbReference>
<evidence type="ECO:0000259" key="1">
    <source>
        <dbReference type="Pfam" id="PF05685"/>
    </source>
</evidence>
<organism evidence="2 3">
    <name type="scientific">Candidatus Viridilinea halotolerans</name>
    <dbReference type="NCBI Taxonomy" id="2491704"/>
    <lineage>
        <taxon>Bacteria</taxon>
        <taxon>Bacillati</taxon>
        <taxon>Chloroflexota</taxon>
        <taxon>Chloroflexia</taxon>
        <taxon>Chloroflexales</taxon>
        <taxon>Chloroflexineae</taxon>
        <taxon>Oscillochloridaceae</taxon>
        <taxon>Candidatus Viridilinea</taxon>
    </lineage>
</organism>
<dbReference type="InterPro" id="IPR011335">
    <property type="entry name" value="Restrct_endonuc-II-like"/>
</dbReference>
<dbReference type="Proteomes" id="UP000280307">
    <property type="component" value="Unassembled WGS sequence"/>
</dbReference>
<dbReference type="GO" id="GO:0004519">
    <property type="term" value="F:endonuclease activity"/>
    <property type="evidence" value="ECO:0007669"/>
    <property type="project" value="UniProtKB-KW"/>
</dbReference>
<dbReference type="SUPFAM" id="SSF52980">
    <property type="entry name" value="Restriction endonuclease-like"/>
    <property type="match status" value="1"/>
</dbReference>
<evidence type="ECO:0000313" key="2">
    <source>
        <dbReference type="EMBL" id="RRR68779.1"/>
    </source>
</evidence>
<keyword evidence="2" id="KW-0540">Nuclease</keyword>
<dbReference type="AlphaFoldDB" id="A0A426TUG3"/>
<proteinExistence type="predicted"/>
<sequence>MSTQPQQSCTAEAYLAFERTSTTKHEYDNGVIVAMAGASAAHNIITANLIASLHRQIAERECTTFPSDMRLQIAAHNLYTYPDVMVVCGDVAYADDVQDILLNPTIIIEVLSPSTENYDRGKKAQYYRTIPSLREYLLIAQEQFHLEHFVRYSAYQWLFSETNDATASVQLASIGCALTVAEIYKRVPRGAK</sequence>
<keyword evidence="2" id="KW-0255">Endonuclease</keyword>
<accession>A0A426TUG3</accession>
<protein>
    <submittedName>
        <fullName evidence="2">Uma2 family endonuclease</fullName>
    </submittedName>
</protein>
<dbReference type="EMBL" id="RSAS01000694">
    <property type="protein sequence ID" value="RRR68779.1"/>
    <property type="molecule type" value="Genomic_DNA"/>
</dbReference>
<reference evidence="2 3" key="1">
    <citation type="submission" date="2018-12" db="EMBL/GenBank/DDBJ databases">
        <title>Genome Sequence of Candidatus Viridilinea halotolerans isolated from saline sulfide-rich spring.</title>
        <authorList>
            <person name="Grouzdev D.S."/>
            <person name="Burganskaya E.I."/>
            <person name="Krutkina M.S."/>
            <person name="Sukhacheva M.V."/>
            <person name="Gorlenko V.M."/>
        </authorList>
    </citation>
    <scope>NUCLEOTIDE SEQUENCE [LARGE SCALE GENOMIC DNA]</scope>
    <source>
        <strain evidence="2">Chok-6</strain>
    </source>
</reference>
<dbReference type="CDD" id="cd06260">
    <property type="entry name" value="DUF820-like"/>
    <property type="match status" value="1"/>
</dbReference>
<keyword evidence="2" id="KW-0378">Hydrolase</keyword>
<dbReference type="Pfam" id="PF05685">
    <property type="entry name" value="Uma2"/>
    <property type="match status" value="1"/>
</dbReference>
<dbReference type="PANTHER" id="PTHR36558:SF1">
    <property type="entry name" value="RESTRICTION ENDONUCLEASE DOMAIN-CONTAINING PROTEIN-RELATED"/>
    <property type="match status" value="1"/>
</dbReference>